<protein>
    <recommendedName>
        <fullName evidence="9">Alcohol dehydrogenase-like C-terminal domain-containing protein</fullName>
    </recommendedName>
</protein>
<keyword evidence="6" id="KW-0560">Oxidoreductase</keyword>
<dbReference type="EMBL" id="JAKZEL010000006">
    <property type="protein sequence ID" value="KAI4543088.1"/>
    <property type="molecule type" value="Genomic_DNA"/>
</dbReference>
<dbReference type="GO" id="GO:0005829">
    <property type="term" value="C:cytosol"/>
    <property type="evidence" value="ECO:0007669"/>
    <property type="project" value="TreeGrafter"/>
</dbReference>
<proteinExistence type="predicted"/>
<organism evidence="10 11">
    <name type="scientific">Ovis ammon polii</name>
    <dbReference type="NCBI Taxonomy" id="230172"/>
    <lineage>
        <taxon>Eukaryota</taxon>
        <taxon>Metazoa</taxon>
        <taxon>Chordata</taxon>
        <taxon>Craniata</taxon>
        <taxon>Vertebrata</taxon>
        <taxon>Euteleostomi</taxon>
        <taxon>Mammalia</taxon>
        <taxon>Eutheria</taxon>
        <taxon>Laurasiatheria</taxon>
        <taxon>Artiodactyla</taxon>
        <taxon>Ruminantia</taxon>
        <taxon>Pecora</taxon>
        <taxon>Bovidae</taxon>
        <taxon>Caprinae</taxon>
        <taxon>Ovis</taxon>
    </lineage>
</organism>
<keyword evidence="11" id="KW-1185">Reference proteome</keyword>
<evidence type="ECO:0000256" key="2">
    <source>
        <dbReference type="ARBA" id="ARBA00004496"/>
    </source>
</evidence>
<evidence type="ECO:0000256" key="4">
    <source>
        <dbReference type="ARBA" id="ARBA00022723"/>
    </source>
</evidence>
<dbReference type="GO" id="GO:0008270">
    <property type="term" value="F:zinc ion binding"/>
    <property type="evidence" value="ECO:0007669"/>
    <property type="project" value="TreeGrafter"/>
</dbReference>
<evidence type="ECO:0000256" key="5">
    <source>
        <dbReference type="ARBA" id="ARBA00022833"/>
    </source>
</evidence>
<evidence type="ECO:0000256" key="3">
    <source>
        <dbReference type="ARBA" id="ARBA00022490"/>
    </source>
</evidence>
<dbReference type="PANTHER" id="PTHR43880">
    <property type="entry name" value="ALCOHOL DEHYDROGENASE"/>
    <property type="match status" value="1"/>
</dbReference>
<evidence type="ECO:0000313" key="10">
    <source>
        <dbReference type="EMBL" id="KAI4543088.1"/>
    </source>
</evidence>
<comment type="subcellular location">
    <subcellularLocation>
        <location evidence="2">Cytoplasm</location>
    </subcellularLocation>
</comment>
<keyword evidence="5" id="KW-0862">Zinc</keyword>
<evidence type="ECO:0000313" key="11">
    <source>
        <dbReference type="Proteomes" id="UP001214576"/>
    </source>
</evidence>
<evidence type="ECO:0000256" key="1">
    <source>
        <dbReference type="ARBA" id="ARBA00001947"/>
    </source>
</evidence>
<evidence type="ECO:0000256" key="7">
    <source>
        <dbReference type="ARBA" id="ARBA00023027"/>
    </source>
</evidence>
<dbReference type="InterPro" id="IPR036291">
    <property type="entry name" value="NAD(P)-bd_dom_sf"/>
</dbReference>
<evidence type="ECO:0000256" key="8">
    <source>
        <dbReference type="SAM" id="MobiDB-lite"/>
    </source>
</evidence>
<dbReference type="InterPro" id="IPR013149">
    <property type="entry name" value="ADH-like_C"/>
</dbReference>
<dbReference type="Pfam" id="PF06910">
    <property type="entry name" value="MEA1"/>
    <property type="match status" value="1"/>
</dbReference>
<comment type="caution">
    <text evidence="10">The sequence shown here is derived from an EMBL/GenBank/DDBJ whole genome shotgun (WGS) entry which is preliminary data.</text>
</comment>
<feature type="domain" description="Alcohol dehydrogenase-like C-terminal" evidence="9">
    <location>
        <begin position="324"/>
        <end position="395"/>
    </location>
</feature>
<feature type="region of interest" description="Disordered" evidence="8">
    <location>
        <begin position="1"/>
        <end position="75"/>
    </location>
</feature>
<dbReference type="GO" id="GO:0046294">
    <property type="term" value="P:formaldehyde catabolic process"/>
    <property type="evidence" value="ECO:0007669"/>
    <property type="project" value="TreeGrafter"/>
</dbReference>
<keyword evidence="4" id="KW-0479">Metal-binding</keyword>
<dbReference type="Gene3D" id="3.90.180.10">
    <property type="entry name" value="Medium-chain alcohol dehydrogenases, catalytic domain"/>
    <property type="match status" value="2"/>
</dbReference>
<dbReference type="SUPFAM" id="SSF51735">
    <property type="entry name" value="NAD(P)-binding Rossmann-fold domains"/>
    <property type="match status" value="1"/>
</dbReference>
<dbReference type="InterPro" id="IPR011032">
    <property type="entry name" value="GroES-like_sf"/>
</dbReference>
<dbReference type="FunFam" id="3.40.50.720:FF:000003">
    <property type="entry name" value="S-(hydroxymethyl)glutathione dehydrogenase"/>
    <property type="match status" value="1"/>
</dbReference>
<dbReference type="GO" id="GO:0051903">
    <property type="term" value="F:S-(hydroxymethyl)glutathione dehydrogenase [NAD(P)+] activity"/>
    <property type="evidence" value="ECO:0007669"/>
    <property type="project" value="TreeGrafter"/>
</dbReference>
<evidence type="ECO:0000256" key="6">
    <source>
        <dbReference type="ARBA" id="ARBA00023002"/>
    </source>
</evidence>
<accession>A0AAD4YCQ9</accession>
<dbReference type="AlphaFoldDB" id="A0AAD4YCQ9"/>
<sequence>MAAVVLGGDTVGPECIFPNQTEELGPHRGPMEGTGDWSSEEPEEEQEERGAGPAGYSYQPLNQDPESEEVELAPVRDGEDVVADIQDQTQALGLHLPDPPLESEDEDKQGATALNNHSSIPMDPEHVELVKRTMAGINLPVPGVPAWAHEISDAQWEDVVQKALQARQIIKCKAAIAWEANKPLSIEEVEVAPPKDHEVRIQVSDKVIPLGVPQCGKCKFCLSPRTNFCGKLKNFKNPLSDQKLMEDGTSRFTCKGKPIYHFMGTSTFSQYTVVSDVSLAKLDDDANLERVCLLGCGFSTGYGAVINNAKVTPGSTCAIFGLGGVGLSAVMGCKASGASRIIAIDINSEKFTKAKALGATDCLNPKDLDKPVQEVIVEMTNGGVDFAFECAGGAKIMLAADYKNKKLDLDALVSHTLPFDKVNEAFDLMYQGKSIRTVLLF</sequence>
<keyword evidence="7" id="KW-0520">NAD</keyword>
<reference evidence="10" key="1">
    <citation type="submission" date="2022-03" db="EMBL/GenBank/DDBJ databases">
        <title>Genomic analyses of argali, domestic sheep and their hybrids provide insights into chromosomal evolution, heterosis and genetic basis of agronomic traits.</title>
        <authorList>
            <person name="Li M."/>
        </authorList>
    </citation>
    <scope>NUCLEOTIDE SEQUENCE</scope>
    <source>
        <strain evidence="10">CAU-MHL-2022a</strain>
        <tissue evidence="10">Skin</tissue>
    </source>
</reference>
<dbReference type="Proteomes" id="UP001214576">
    <property type="component" value="Unassembled WGS sequence"/>
</dbReference>
<feature type="compositionally biased region" description="Acidic residues" evidence="8">
    <location>
        <begin position="38"/>
        <end position="47"/>
    </location>
</feature>
<gene>
    <name evidence="10" type="ORF">MG293_007214</name>
</gene>
<comment type="cofactor">
    <cofactor evidence="1">
        <name>Zn(2+)</name>
        <dbReference type="ChEBI" id="CHEBI:29105"/>
    </cofactor>
</comment>
<dbReference type="SUPFAM" id="SSF50129">
    <property type="entry name" value="GroES-like"/>
    <property type="match status" value="2"/>
</dbReference>
<dbReference type="PANTHER" id="PTHR43880:SF14">
    <property type="entry name" value="ALL-TRANS-RETINOL DEHYDROGENASE [NAD(+)] ADH4"/>
    <property type="match status" value="1"/>
</dbReference>
<dbReference type="Pfam" id="PF00107">
    <property type="entry name" value="ADH_zinc_N"/>
    <property type="match status" value="1"/>
</dbReference>
<evidence type="ECO:0000259" key="9">
    <source>
        <dbReference type="Pfam" id="PF00107"/>
    </source>
</evidence>
<dbReference type="Gene3D" id="3.40.50.720">
    <property type="entry name" value="NAD(P)-binding Rossmann-like Domain"/>
    <property type="match status" value="1"/>
</dbReference>
<keyword evidence="3" id="KW-0963">Cytoplasm</keyword>
<name>A0AAD4YCQ9_OVIAM</name>